<evidence type="ECO:0000256" key="2">
    <source>
        <dbReference type="SAM" id="SignalP"/>
    </source>
</evidence>
<dbReference type="KEGG" id="dse:6607759"/>
<dbReference type="InterPro" id="IPR038606">
    <property type="entry name" value="To_sf"/>
</dbReference>
<organism evidence="4">
    <name type="scientific">Drosophila sechellia</name>
    <name type="common">Fruit fly</name>
    <dbReference type="NCBI Taxonomy" id="7238"/>
    <lineage>
        <taxon>Eukaryota</taxon>
        <taxon>Metazoa</taxon>
        <taxon>Ecdysozoa</taxon>
        <taxon>Arthropoda</taxon>
        <taxon>Hexapoda</taxon>
        <taxon>Insecta</taxon>
        <taxon>Pterygota</taxon>
        <taxon>Neoptera</taxon>
        <taxon>Endopterygota</taxon>
        <taxon>Diptera</taxon>
        <taxon>Brachycera</taxon>
        <taxon>Muscomorpha</taxon>
        <taxon>Ephydroidea</taxon>
        <taxon>Drosophilidae</taxon>
        <taxon>Drosophila</taxon>
        <taxon>Sophophora</taxon>
    </lineage>
</organism>
<evidence type="ECO:0000313" key="3">
    <source>
        <dbReference type="EMBL" id="EDW43508.1"/>
    </source>
</evidence>
<dbReference type="Pfam" id="PF06585">
    <property type="entry name" value="JHBP"/>
    <property type="match status" value="1"/>
</dbReference>
<dbReference type="Proteomes" id="UP000001292">
    <property type="component" value="Unassembled WGS sequence"/>
</dbReference>
<gene>
    <name evidence="3" type="primary">Dsec\GM26606</name>
    <name evidence="3" type="ORF">Dsec_GM26606</name>
</gene>
<feature type="signal peptide" evidence="2">
    <location>
        <begin position="1"/>
        <end position="25"/>
    </location>
</feature>
<sequence length="133" mass="14698">MSKYSLLLILLLIAAVAQELTVTAAQELPEGFPKCKRDANFDKCLVDAVNVAIQQLKAGNKEFGIPAPRAADREETRYRRRQCANKSAPGLEECEGARHDLHQQDPAVQVGCQDENVPKYSLSTISTKEVMNI</sequence>
<dbReference type="HOGENOM" id="CLU_1908894_0_0_1"/>
<reference evidence="3 4" key="1">
    <citation type="journal article" date="2007" name="Nature">
        <title>Evolution of genes and genomes on the Drosophila phylogeny.</title>
        <authorList>
            <consortium name="Drosophila 12 Genomes Consortium"/>
            <person name="Clark A.G."/>
            <person name="Eisen M.B."/>
            <person name="Smith D.R."/>
            <person name="Bergman C.M."/>
            <person name="Oliver B."/>
            <person name="Markow T.A."/>
            <person name="Kaufman T.C."/>
            <person name="Kellis M."/>
            <person name="Gelbart W."/>
            <person name="Iyer V.N."/>
            <person name="Pollard D.A."/>
            <person name="Sackton T.B."/>
            <person name="Larracuente A.M."/>
            <person name="Singh N.D."/>
            <person name="Abad J.P."/>
            <person name="Abt D.N."/>
            <person name="Adryan B."/>
            <person name="Aguade M."/>
            <person name="Akashi H."/>
            <person name="Anderson W.W."/>
            <person name="Aquadro C.F."/>
            <person name="Ardell D.H."/>
            <person name="Arguello R."/>
            <person name="Artieri C.G."/>
            <person name="Barbash D.A."/>
            <person name="Barker D."/>
            <person name="Barsanti P."/>
            <person name="Batterham P."/>
            <person name="Batzoglou S."/>
            <person name="Begun D."/>
            <person name="Bhutkar A."/>
            <person name="Blanco E."/>
            <person name="Bosak S.A."/>
            <person name="Bradley R.K."/>
            <person name="Brand A.D."/>
            <person name="Brent M.R."/>
            <person name="Brooks A.N."/>
            <person name="Brown R.H."/>
            <person name="Butlin R.K."/>
            <person name="Caggese C."/>
            <person name="Calvi B.R."/>
            <person name="Bernardo de Carvalho A."/>
            <person name="Caspi A."/>
            <person name="Castrezana S."/>
            <person name="Celniker S.E."/>
            <person name="Chang J.L."/>
            <person name="Chapple C."/>
            <person name="Chatterji S."/>
            <person name="Chinwalla A."/>
            <person name="Civetta A."/>
            <person name="Clifton S.W."/>
            <person name="Comeron J.M."/>
            <person name="Costello J.C."/>
            <person name="Coyne J.A."/>
            <person name="Daub J."/>
            <person name="David R.G."/>
            <person name="Delcher A.L."/>
            <person name="Delehaunty K."/>
            <person name="Do C.B."/>
            <person name="Ebling H."/>
            <person name="Edwards K."/>
            <person name="Eickbush T."/>
            <person name="Evans J.D."/>
            <person name="Filipski A."/>
            <person name="Findeiss S."/>
            <person name="Freyhult E."/>
            <person name="Fulton L."/>
            <person name="Fulton R."/>
            <person name="Garcia A.C."/>
            <person name="Gardiner A."/>
            <person name="Garfield D.A."/>
            <person name="Garvin B.E."/>
            <person name="Gibson G."/>
            <person name="Gilbert D."/>
            <person name="Gnerre S."/>
            <person name="Godfrey J."/>
            <person name="Good R."/>
            <person name="Gotea V."/>
            <person name="Gravely B."/>
            <person name="Greenberg A.J."/>
            <person name="Griffiths-Jones S."/>
            <person name="Gross S."/>
            <person name="Guigo R."/>
            <person name="Gustafson E.A."/>
            <person name="Haerty W."/>
            <person name="Hahn M.W."/>
            <person name="Halligan D.L."/>
            <person name="Halpern A.L."/>
            <person name="Halter G.M."/>
            <person name="Han M.V."/>
            <person name="Heger A."/>
            <person name="Hillier L."/>
            <person name="Hinrichs A.S."/>
            <person name="Holmes I."/>
            <person name="Hoskins R.A."/>
            <person name="Hubisz M.J."/>
            <person name="Hultmark D."/>
            <person name="Huntley M.A."/>
            <person name="Jaffe D.B."/>
            <person name="Jagadeeshan S."/>
            <person name="Jeck W.R."/>
            <person name="Johnson J."/>
            <person name="Jones C.D."/>
            <person name="Jordan W.C."/>
            <person name="Karpen G.H."/>
            <person name="Kataoka E."/>
            <person name="Keightley P.D."/>
            <person name="Kheradpour P."/>
            <person name="Kirkness E.F."/>
            <person name="Koerich L.B."/>
            <person name="Kristiansen K."/>
            <person name="Kudrna D."/>
            <person name="Kulathinal R.J."/>
            <person name="Kumar S."/>
            <person name="Kwok R."/>
            <person name="Lander E."/>
            <person name="Langley C.H."/>
            <person name="Lapoint R."/>
            <person name="Lazzaro B.P."/>
            <person name="Lee S.J."/>
            <person name="Levesque L."/>
            <person name="Li R."/>
            <person name="Lin C.F."/>
            <person name="Lin M.F."/>
            <person name="Lindblad-Toh K."/>
            <person name="Llopart A."/>
            <person name="Long M."/>
            <person name="Low L."/>
            <person name="Lozovsky E."/>
            <person name="Lu J."/>
            <person name="Luo M."/>
            <person name="Machado C.A."/>
            <person name="Makalowski W."/>
            <person name="Marzo M."/>
            <person name="Matsuda M."/>
            <person name="Matzkin L."/>
            <person name="McAllister B."/>
            <person name="McBride C.S."/>
            <person name="McKernan B."/>
            <person name="McKernan K."/>
            <person name="Mendez-Lago M."/>
            <person name="Minx P."/>
            <person name="Mollenhauer M.U."/>
            <person name="Montooth K."/>
            <person name="Mount S.M."/>
            <person name="Mu X."/>
            <person name="Myers E."/>
            <person name="Negre B."/>
            <person name="Newfeld S."/>
            <person name="Nielsen R."/>
            <person name="Noor M.A."/>
            <person name="O'Grady P."/>
            <person name="Pachter L."/>
            <person name="Papaceit M."/>
            <person name="Parisi M.J."/>
            <person name="Parisi M."/>
            <person name="Parts L."/>
            <person name="Pedersen J.S."/>
            <person name="Pesole G."/>
            <person name="Phillippy A.M."/>
            <person name="Ponting C.P."/>
            <person name="Pop M."/>
            <person name="Porcelli D."/>
            <person name="Powell J.R."/>
            <person name="Prohaska S."/>
            <person name="Pruitt K."/>
            <person name="Puig M."/>
            <person name="Quesneville H."/>
            <person name="Ram K.R."/>
            <person name="Rand D."/>
            <person name="Rasmussen M.D."/>
            <person name="Reed L.K."/>
            <person name="Reenan R."/>
            <person name="Reily A."/>
            <person name="Remington K.A."/>
            <person name="Rieger T.T."/>
            <person name="Ritchie M.G."/>
            <person name="Robin C."/>
            <person name="Rogers Y.H."/>
            <person name="Rohde C."/>
            <person name="Rozas J."/>
            <person name="Rubenfield M.J."/>
            <person name="Ruiz A."/>
            <person name="Russo S."/>
            <person name="Salzberg S.L."/>
            <person name="Sanchez-Gracia A."/>
            <person name="Saranga D.J."/>
            <person name="Sato H."/>
            <person name="Schaeffer S.W."/>
            <person name="Schatz M.C."/>
            <person name="Schlenke T."/>
            <person name="Schwartz R."/>
            <person name="Segarra C."/>
            <person name="Singh R.S."/>
            <person name="Sirot L."/>
            <person name="Sirota M."/>
            <person name="Sisneros N.B."/>
            <person name="Smith C.D."/>
            <person name="Smith T.F."/>
            <person name="Spieth J."/>
            <person name="Stage D.E."/>
            <person name="Stark A."/>
            <person name="Stephan W."/>
            <person name="Strausberg R.L."/>
            <person name="Strempel S."/>
            <person name="Sturgill D."/>
            <person name="Sutton G."/>
            <person name="Sutton G.G."/>
            <person name="Tao W."/>
            <person name="Teichmann S."/>
            <person name="Tobari Y.N."/>
            <person name="Tomimura Y."/>
            <person name="Tsolas J.M."/>
            <person name="Valente V.L."/>
            <person name="Venter E."/>
            <person name="Venter J.C."/>
            <person name="Vicario S."/>
            <person name="Vieira F.G."/>
            <person name="Vilella A.J."/>
            <person name="Villasante A."/>
            <person name="Walenz B."/>
            <person name="Wang J."/>
            <person name="Wasserman M."/>
            <person name="Watts T."/>
            <person name="Wilson D."/>
            <person name="Wilson R.K."/>
            <person name="Wing R.A."/>
            <person name="Wolfner M.F."/>
            <person name="Wong A."/>
            <person name="Wong G.K."/>
            <person name="Wu C.I."/>
            <person name="Wu G."/>
            <person name="Yamamoto D."/>
            <person name="Yang H.P."/>
            <person name="Yang S.P."/>
            <person name="Yorke J.A."/>
            <person name="Yoshida K."/>
            <person name="Zdobnov E."/>
            <person name="Zhang P."/>
            <person name="Zhang Y."/>
            <person name="Zimin A.V."/>
            <person name="Baldwin J."/>
            <person name="Abdouelleil A."/>
            <person name="Abdulkadir J."/>
            <person name="Abebe A."/>
            <person name="Abera B."/>
            <person name="Abreu J."/>
            <person name="Acer S.C."/>
            <person name="Aftuck L."/>
            <person name="Alexander A."/>
            <person name="An P."/>
            <person name="Anderson E."/>
            <person name="Anderson S."/>
            <person name="Arachi H."/>
            <person name="Azer M."/>
            <person name="Bachantsang P."/>
            <person name="Barry A."/>
            <person name="Bayul T."/>
            <person name="Berlin A."/>
            <person name="Bessette D."/>
            <person name="Bloom T."/>
            <person name="Blye J."/>
            <person name="Boguslavskiy L."/>
            <person name="Bonnet C."/>
            <person name="Boukhgalter B."/>
            <person name="Bourzgui I."/>
            <person name="Brown A."/>
            <person name="Cahill P."/>
            <person name="Channer S."/>
            <person name="Cheshatsang Y."/>
            <person name="Chuda L."/>
            <person name="Citroen M."/>
            <person name="Collymore A."/>
            <person name="Cooke P."/>
            <person name="Costello M."/>
            <person name="D'Aco K."/>
            <person name="Daza R."/>
            <person name="De Haan G."/>
            <person name="DeGray S."/>
            <person name="DeMaso C."/>
            <person name="Dhargay N."/>
            <person name="Dooley K."/>
            <person name="Dooley E."/>
            <person name="Doricent M."/>
            <person name="Dorje P."/>
            <person name="Dorjee K."/>
            <person name="Dupes A."/>
            <person name="Elong R."/>
            <person name="Falk J."/>
            <person name="Farina A."/>
            <person name="Faro S."/>
            <person name="Ferguson D."/>
            <person name="Fisher S."/>
            <person name="Foley C.D."/>
            <person name="Franke A."/>
            <person name="Friedrich D."/>
            <person name="Gadbois L."/>
            <person name="Gearin G."/>
            <person name="Gearin C.R."/>
            <person name="Giannoukos G."/>
            <person name="Goode T."/>
            <person name="Graham J."/>
            <person name="Grandbois E."/>
            <person name="Grewal S."/>
            <person name="Gyaltsen K."/>
            <person name="Hafez N."/>
            <person name="Hagos B."/>
            <person name="Hall J."/>
            <person name="Henson C."/>
            <person name="Hollinger A."/>
            <person name="Honan T."/>
            <person name="Huard M.D."/>
            <person name="Hughes L."/>
            <person name="Hurhula B."/>
            <person name="Husby M.E."/>
            <person name="Kamat A."/>
            <person name="Kanga B."/>
            <person name="Kashin S."/>
            <person name="Khazanovich D."/>
            <person name="Kisner P."/>
            <person name="Lance K."/>
            <person name="Lara M."/>
            <person name="Lee W."/>
            <person name="Lennon N."/>
            <person name="Letendre F."/>
            <person name="LeVine R."/>
            <person name="Lipovsky A."/>
            <person name="Liu X."/>
            <person name="Liu J."/>
            <person name="Liu S."/>
            <person name="Lokyitsang T."/>
            <person name="Lokyitsang Y."/>
            <person name="Lubonja R."/>
            <person name="Lui A."/>
            <person name="MacDonald P."/>
            <person name="Magnisalis V."/>
            <person name="Maru K."/>
            <person name="Matthews C."/>
            <person name="McCusker W."/>
            <person name="McDonough S."/>
            <person name="Mehta T."/>
            <person name="Meldrim J."/>
            <person name="Meneus L."/>
            <person name="Mihai O."/>
            <person name="Mihalev A."/>
            <person name="Mihova T."/>
            <person name="Mittelman R."/>
            <person name="Mlenga V."/>
            <person name="Montmayeur A."/>
            <person name="Mulrain L."/>
            <person name="Navidi A."/>
            <person name="Naylor J."/>
            <person name="Negash T."/>
            <person name="Nguyen T."/>
            <person name="Nguyen N."/>
            <person name="Nicol R."/>
            <person name="Norbu C."/>
            <person name="Norbu N."/>
            <person name="Novod N."/>
            <person name="O'Neill B."/>
            <person name="Osman S."/>
            <person name="Markiewicz E."/>
            <person name="Oyono O.L."/>
            <person name="Patti C."/>
            <person name="Phunkhang P."/>
            <person name="Pierre F."/>
            <person name="Priest M."/>
            <person name="Raghuraman S."/>
            <person name="Rege F."/>
            <person name="Reyes R."/>
            <person name="Rise C."/>
            <person name="Rogov P."/>
            <person name="Ross K."/>
            <person name="Ryan E."/>
            <person name="Settipalli S."/>
            <person name="Shea T."/>
            <person name="Sherpa N."/>
            <person name="Shi L."/>
            <person name="Shih D."/>
            <person name="Sparrow T."/>
            <person name="Spaulding J."/>
            <person name="Stalker J."/>
            <person name="Stange-Thomann N."/>
            <person name="Stavropoulos S."/>
            <person name="Stone C."/>
            <person name="Strader C."/>
            <person name="Tesfaye S."/>
            <person name="Thomson T."/>
            <person name="Thoulutsang Y."/>
            <person name="Thoulutsang D."/>
            <person name="Topham K."/>
            <person name="Topping I."/>
            <person name="Tsamla T."/>
            <person name="Vassiliev H."/>
            <person name="Vo A."/>
            <person name="Wangchuk T."/>
            <person name="Wangdi T."/>
            <person name="Weiand M."/>
            <person name="Wilkinson J."/>
            <person name="Wilson A."/>
            <person name="Yadav S."/>
            <person name="Young G."/>
            <person name="Yu Q."/>
            <person name="Zembek L."/>
            <person name="Zhong D."/>
            <person name="Zimmer A."/>
            <person name="Zwirko Z."/>
            <person name="Jaffe D.B."/>
            <person name="Alvarez P."/>
            <person name="Brockman W."/>
            <person name="Butler J."/>
            <person name="Chin C."/>
            <person name="Gnerre S."/>
            <person name="Grabherr M."/>
            <person name="Kleber M."/>
            <person name="Mauceli E."/>
            <person name="MacCallum I."/>
        </authorList>
    </citation>
    <scope>NUCLEOTIDE SEQUENCE [LARGE SCALE GENOMIC DNA]</scope>
    <source>
        <strain evidence="4">Rob3c / Tucson 14021-0248.25</strain>
    </source>
</reference>
<evidence type="ECO:0000313" key="4">
    <source>
        <dbReference type="Proteomes" id="UP000001292"/>
    </source>
</evidence>
<dbReference type="EMBL" id="CH480815">
    <property type="protein sequence ID" value="EDW43508.1"/>
    <property type="molecule type" value="Genomic_DNA"/>
</dbReference>
<accession>B4HH32</accession>
<dbReference type="InterPro" id="IPR010562">
    <property type="entry name" value="Haemolymph_juvenile_hormone-bd"/>
</dbReference>
<dbReference type="STRING" id="7238.B4HH32"/>
<dbReference type="AlphaFoldDB" id="B4HH32"/>
<feature type="region of interest" description="Disordered" evidence="1">
    <location>
        <begin position="67"/>
        <end position="89"/>
    </location>
</feature>
<dbReference type="Gene3D" id="3.15.10.30">
    <property type="entry name" value="Haemolymph juvenile hormone binding protein"/>
    <property type="match status" value="1"/>
</dbReference>
<keyword evidence="2" id="KW-0732">Signal</keyword>
<protein>
    <submittedName>
        <fullName evidence="3">GM26606</fullName>
    </submittedName>
</protein>
<keyword evidence="4" id="KW-1185">Reference proteome</keyword>
<evidence type="ECO:0000256" key="1">
    <source>
        <dbReference type="SAM" id="MobiDB-lite"/>
    </source>
</evidence>
<feature type="chain" id="PRO_5002808569" evidence="2">
    <location>
        <begin position="26"/>
        <end position="133"/>
    </location>
</feature>
<proteinExistence type="predicted"/>
<name>B4HH32_DROSE</name>